<evidence type="ECO:0000313" key="1">
    <source>
        <dbReference type="EMBL" id="MBB5224900.1"/>
    </source>
</evidence>
<reference evidence="1 2" key="1">
    <citation type="submission" date="2020-08" db="EMBL/GenBank/DDBJ databases">
        <title>Genomic Encyclopedia of Type Strains, Phase IV (KMG-IV): sequencing the most valuable type-strain genomes for metagenomic binning, comparative biology and taxonomic classification.</title>
        <authorList>
            <person name="Goeker M."/>
        </authorList>
    </citation>
    <scope>NUCLEOTIDE SEQUENCE [LARGE SCALE GENOMIC DNA]</scope>
    <source>
        <strain evidence="1 2">DSM 103462</strain>
    </source>
</reference>
<proteinExistence type="predicted"/>
<dbReference type="PANTHER" id="PTHR37421:SF1">
    <property type="entry name" value="UPF0260 PROTEIN YCGN"/>
    <property type="match status" value="1"/>
</dbReference>
<organism evidence="1 2">
    <name type="scientific">Treponema ruminis</name>
    <dbReference type="NCBI Taxonomy" id="744515"/>
    <lineage>
        <taxon>Bacteria</taxon>
        <taxon>Pseudomonadati</taxon>
        <taxon>Spirochaetota</taxon>
        <taxon>Spirochaetia</taxon>
        <taxon>Spirochaetales</taxon>
        <taxon>Treponemataceae</taxon>
        <taxon>Treponema</taxon>
    </lineage>
</organism>
<dbReference type="PIRSF" id="PIRSF006173">
    <property type="entry name" value="UCP006173"/>
    <property type="match status" value="1"/>
</dbReference>
<evidence type="ECO:0000313" key="2">
    <source>
        <dbReference type="Proteomes" id="UP000518887"/>
    </source>
</evidence>
<dbReference type="EMBL" id="JACHFQ010000001">
    <property type="protein sequence ID" value="MBB5224900.1"/>
    <property type="molecule type" value="Genomic_DNA"/>
</dbReference>
<name>A0A7W8LL25_9SPIR</name>
<comment type="caution">
    <text evidence="1">The sequence shown here is derived from an EMBL/GenBank/DDBJ whole genome shotgun (WGS) entry which is preliminary data.</text>
</comment>
<dbReference type="Proteomes" id="UP000518887">
    <property type="component" value="Unassembled WGS sequence"/>
</dbReference>
<dbReference type="RefSeq" id="WP_184656636.1">
    <property type="nucleotide sequence ID" value="NZ_JACHFQ010000001.1"/>
</dbReference>
<dbReference type="AlphaFoldDB" id="A0A7W8LL25"/>
<accession>A0A7W8LL25</accession>
<protein>
    <submittedName>
        <fullName evidence="1">Uncharacterized protein</fullName>
    </submittedName>
</protein>
<sequence>MALSDDFYKIKPLAQMTEEEWEALCDGCGLCCFRKFITGRGKNTKIHFTRIACDLLDLKTCRCSDYENRFKKQAECSRLTKNNVGKCDWLPETCAYRRLYYKNPLPEWHPLVTGRTESVKESGIMIKNAVHECDVSEDDWEDYEIGE</sequence>
<keyword evidence="2" id="KW-1185">Reference proteome</keyword>
<gene>
    <name evidence="1" type="ORF">HNP76_000240</name>
</gene>
<dbReference type="PANTHER" id="PTHR37421">
    <property type="entry name" value="UPF0260 PROTEIN YCGN"/>
    <property type="match status" value="1"/>
</dbReference>
<dbReference type="InterPro" id="IPR008228">
    <property type="entry name" value="UCP006173"/>
</dbReference>